<accession>A0A1Q6FD92</accession>
<evidence type="ECO:0000313" key="3">
    <source>
        <dbReference type="Proteomes" id="UP000187417"/>
    </source>
</evidence>
<dbReference type="RefSeq" id="WP_227088965.1">
    <property type="nucleotide sequence ID" value="NZ_BAAFLA010000005.1"/>
</dbReference>
<keyword evidence="1" id="KW-0732">Signal</keyword>
<dbReference type="Pfam" id="PF11551">
    <property type="entry name" value="Omp28"/>
    <property type="match status" value="1"/>
</dbReference>
<dbReference type="STRING" id="28117.BHV66_01940"/>
<feature type="signal peptide" evidence="1">
    <location>
        <begin position="1"/>
        <end position="22"/>
    </location>
</feature>
<feature type="chain" id="PRO_5012366594" description="Omp28-related outer membrane protein" evidence="1">
    <location>
        <begin position="23"/>
        <end position="390"/>
    </location>
</feature>
<gene>
    <name evidence="2" type="ORF">BHV66_01940</name>
</gene>
<comment type="caution">
    <text evidence="2">The sequence shown here is derived from an EMBL/GenBank/DDBJ whole genome shotgun (WGS) entry which is preliminary data.</text>
</comment>
<dbReference type="InterPro" id="IPR013783">
    <property type="entry name" value="Ig-like_fold"/>
</dbReference>
<name>A0A1Q6FD92_9BACT</name>
<evidence type="ECO:0000313" key="2">
    <source>
        <dbReference type="EMBL" id="OKY96835.1"/>
    </source>
</evidence>
<dbReference type="Gene3D" id="2.60.40.10">
    <property type="entry name" value="Immunoglobulins"/>
    <property type="match status" value="1"/>
</dbReference>
<dbReference type="Proteomes" id="UP000187417">
    <property type="component" value="Unassembled WGS sequence"/>
</dbReference>
<protein>
    <recommendedName>
        <fullName evidence="4">Omp28-related outer membrane protein</fullName>
    </recommendedName>
</protein>
<reference evidence="2 3" key="1">
    <citation type="journal article" date="2016" name="Nat. Biotechnol.">
        <title>Measurement of bacterial replication rates in microbial communities.</title>
        <authorList>
            <person name="Brown C.T."/>
            <person name="Olm M.R."/>
            <person name="Thomas B.C."/>
            <person name="Banfield J.F."/>
        </authorList>
    </citation>
    <scope>NUCLEOTIDE SEQUENCE [LARGE SCALE GENOMIC DNA]</scope>
    <source>
        <strain evidence="2">CAG:67_53_122</strain>
    </source>
</reference>
<sequence>MKFKKFIIPALCMAMLSAGCSGQDPVTPGNGQNGNGGTNENIENGLQVTASTTVINADGQDAARINVYYDKVKLSLDAVAFYDAKSNDVLDLSKFTIEDNTLVYTVTEPGEFSFWVAYKTHNTKDRPTTISAVEFSVPDAPEDPQPDNTSFVRRTLITQFTGLGCGYCPFMIAAMEDVRKSAEYADKSVLAACHTYGGDPYQPDVPLDYAMGVSTYPYVNFDFQTGLGNFGYNSNVSNIKKNIDKSLSVDAGAGISVGMEVAGNKLVARVTVKAARSGSFRVGAWVLEDGLTGTQLNNGMKGDYDFNTHNNVIRHVNSRYSGSDYSGHEVGALAAGGTGEHLFTMTLDESWVVKNCHVIFFVTELVDKGYAVTNAIDVPVKSSTIPFEYR</sequence>
<dbReference type="PROSITE" id="PS51257">
    <property type="entry name" value="PROKAR_LIPOPROTEIN"/>
    <property type="match status" value="1"/>
</dbReference>
<evidence type="ECO:0008006" key="4">
    <source>
        <dbReference type="Google" id="ProtNLM"/>
    </source>
</evidence>
<evidence type="ECO:0000256" key="1">
    <source>
        <dbReference type="SAM" id="SignalP"/>
    </source>
</evidence>
<proteinExistence type="predicted"/>
<organism evidence="2 3">
    <name type="scientific">Alistipes putredinis</name>
    <dbReference type="NCBI Taxonomy" id="28117"/>
    <lineage>
        <taxon>Bacteria</taxon>
        <taxon>Pseudomonadati</taxon>
        <taxon>Bacteroidota</taxon>
        <taxon>Bacteroidia</taxon>
        <taxon>Bacteroidales</taxon>
        <taxon>Rikenellaceae</taxon>
        <taxon>Alistipes</taxon>
    </lineage>
</organism>
<dbReference type="EMBL" id="MNQH01000001">
    <property type="protein sequence ID" value="OKY96835.1"/>
    <property type="molecule type" value="Genomic_DNA"/>
</dbReference>
<dbReference type="AlphaFoldDB" id="A0A1Q6FD92"/>
<dbReference type="InterPro" id="IPR021615">
    <property type="entry name" value="Omp28"/>
</dbReference>